<dbReference type="RefSeq" id="WP_016444646.1">
    <property type="nucleotide sequence ID" value="NZ_KE150266.1"/>
</dbReference>
<reference evidence="7 8" key="1">
    <citation type="submission" date="2013-05" db="EMBL/GenBank/DDBJ databases">
        <title>The Genome Sequence of Actinomyces europaeus ACS-120-V-COL10B.</title>
        <authorList>
            <consortium name="The Broad Institute Genomics Platform"/>
            <person name="Earl A."/>
            <person name="Ward D."/>
            <person name="Feldgarden M."/>
            <person name="Gevers D."/>
            <person name="Saerens B."/>
            <person name="Vaneechoutte M."/>
            <person name="Walker B."/>
            <person name="Young S."/>
            <person name="Zeng Q."/>
            <person name="Gargeya S."/>
            <person name="Fitzgerald M."/>
            <person name="Haas B."/>
            <person name="Abouelleil A."/>
            <person name="Allen A.W."/>
            <person name="Alvarado L."/>
            <person name="Arachchi H.M."/>
            <person name="Berlin A.M."/>
            <person name="Chapman S.B."/>
            <person name="Gainer-Dewar J."/>
            <person name="Goldberg J."/>
            <person name="Griggs A."/>
            <person name="Gujja S."/>
            <person name="Hansen M."/>
            <person name="Howarth C."/>
            <person name="Imamovic A."/>
            <person name="Ireland A."/>
            <person name="Larimer J."/>
            <person name="McCowan C."/>
            <person name="Murphy C."/>
            <person name="Pearson M."/>
            <person name="Poon T.W."/>
            <person name="Priest M."/>
            <person name="Roberts A."/>
            <person name="Saif S."/>
            <person name="Shea T."/>
            <person name="Sisk P."/>
            <person name="Sykes S."/>
            <person name="Wortman J."/>
            <person name="Nusbaum C."/>
            <person name="Birren B."/>
        </authorList>
    </citation>
    <scope>NUCLEOTIDE SEQUENCE [LARGE SCALE GENOMIC DNA]</scope>
    <source>
        <strain evidence="7 8">ACS-120-V-Col10b</strain>
    </source>
</reference>
<dbReference type="PROSITE" id="PS51350">
    <property type="entry name" value="PTS_HPR_DOM"/>
    <property type="match status" value="1"/>
</dbReference>
<dbReference type="NCBIfam" id="TIGR01003">
    <property type="entry name" value="PTS_HPr_family"/>
    <property type="match status" value="1"/>
</dbReference>
<evidence type="ECO:0000256" key="3">
    <source>
        <dbReference type="ARBA" id="ARBA00022448"/>
    </source>
</evidence>
<protein>
    <recommendedName>
        <fullName evidence="2">Phosphocarrier protein HPr</fullName>
    </recommendedName>
    <alternativeName>
        <fullName evidence="5">Histidine-containing protein</fullName>
    </alternativeName>
</protein>
<evidence type="ECO:0000313" key="7">
    <source>
        <dbReference type="EMBL" id="EPD31536.1"/>
    </source>
</evidence>
<dbReference type="InterPro" id="IPR035895">
    <property type="entry name" value="HPr-like_sf"/>
</dbReference>
<dbReference type="OrthoDB" id="9809047at2"/>
<keyword evidence="3" id="KW-0813">Transport</keyword>
<evidence type="ECO:0000259" key="6">
    <source>
        <dbReference type="PROSITE" id="PS51350"/>
    </source>
</evidence>
<dbReference type="SUPFAM" id="SSF55594">
    <property type="entry name" value="HPr-like"/>
    <property type="match status" value="1"/>
</dbReference>
<dbReference type="PRINTS" id="PR00107">
    <property type="entry name" value="PHOSPHOCPHPR"/>
</dbReference>
<dbReference type="InterPro" id="IPR001020">
    <property type="entry name" value="PTS_HPr_His_P_site"/>
</dbReference>
<dbReference type="Gene3D" id="3.30.1340.10">
    <property type="entry name" value="HPr-like"/>
    <property type="match status" value="1"/>
</dbReference>
<keyword evidence="4" id="KW-0762">Sugar transport</keyword>
<dbReference type="CDD" id="cd00367">
    <property type="entry name" value="PTS-HPr_like"/>
    <property type="match status" value="1"/>
</dbReference>
<dbReference type="PANTHER" id="PTHR33705:SF1">
    <property type="entry name" value="PHOSPHOCARRIER PROTEIN HPR"/>
    <property type="match status" value="1"/>
</dbReference>
<organism evidence="7 8">
    <name type="scientific">Gleimia europaea ACS-120-V-Col10b</name>
    <dbReference type="NCBI Taxonomy" id="883069"/>
    <lineage>
        <taxon>Bacteria</taxon>
        <taxon>Bacillati</taxon>
        <taxon>Actinomycetota</taxon>
        <taxon>Actinomycetes</taxon>
        <taxon>Actinomycetales</taxon>
        <taxon>Actinomycetaceae</taxon>
        <taxon>Gleimia</taxon>
    </lineage>
</organism>
<dbReference type="AlphaFoldDB" id="A0A9W5VX22"/>
<sequence length="85" mass="9066">MYTQTVRVGSEVGLHARPAALIARKAQEFEAAVFVTLGDETVEATSGLMIMTLGAQYGDEVVISSEEEDAVRQVSKLVAQAITPL</sequence>
<dbReference type="Proteomes" id="UP000014387">
    <property type="component" value="Unassembled WGS sequence"/>
</dbReference>
<proteinExistence type="predicted"/>
<dbReference type="EMBL" id="AGWN01000001">
    <property type="protein sequence ID" value="EPD31536.1"/>
    <property type="molecule type" value="Genomic_DNA"/>
</dbReference>
<name>A0A9W5VX22_9ACTO</name>
<dbReference type="Pfam" id="PF00381">
    <property type="entry name" value="PTS-HPr"/>
    <property type="match status" value="1"/>
</dbReference>
<dbReference type="PROSITE" id="PS00369">
    <property type="entry name" value="PTS_HPR_HIS"/>
    <property type="match status" value="1"/>
</dbReference>
<comment type="caution">
    <text evidence="7">The sequence shown here is derived from an EMBL/GenBank/DDBJ whole genome shotgun (WGS) entry which is preliminary data.</text>
</comment>
<evidence type="ECO:0000313" key="8">
    <source>
        <dbReference type="Proteomes" id="UP000014387"/>
    </source>
</evidence>
<evidence type="ECO:0000256" key="5">
    <source>
        <dbReference type="ARBA" id="ARBA00033055"/>
    </source>
</evidence>
<dbReference type="InterPro" id="IPR000032">
    <property type="entry name" value="HPr-like"/>
</dbReference>
<dbReference type="InterPro" id="IPR050399">
    <property type="entry name" value="HPr"/>
</dbReference>
<evidence type="ECO:0000256" key="4">
    <source>
        <dbReference type="ARBA" id="ARBA00022597"/>
    </source>
</evidence>
<comment type="function">
    <text evidence="1">General (non sugar-specific) component of the phosphoenolpyruvate-dependent sugar phosphotransferase system (sugar PTS). This major carbohydrate active-transport system catalyzes the phosphorylation of incoming sugar substrates concomitantly with their translocation across the cell membrane. The phosphoryl group from phosphoenolpyruvate (PEP) is transferred to the phosphoryl carrier protein HPr by enzyme I. Phospho-HPr then transfers it to the PTS EIIA domain.</text>
</comment>
<dbReference type="PANTHER" id="PTHR33705">
    <property type="entry name" value="PHOSPHOCARRIER PROTEIN HPR"/>
    <property type="match status" value="1"/>
</dbReference>
<evidence type="ECO:0000256" key="1">
    <source>
        <dbReference type="ARBA" id="ARBA00003681"/>
    </source>
</evidence>
<gene>
    <name evidence="7" type="ORF">HMPREF9238_01312</name>
</gene>
<evidence type="ECO:0000256" key="2">
    <source>
        <dbReference type="ARBA" id="ARBA00020422"/>
    </source>
</evidence>
<keyword evidence="8" id="KW-1185">Reference proteome</keyword>
<feature type="domain" description="HPr" evidence="6">
    <location>
        <begin position="1"/>
        <end position="85"/>
    </location>
</feature>
<accession>A0A9W5VX22</accession>